<organism evidence="10">
    <name type="scientific">Thrips palmi</name>
    <name type="common">Melon thrips</name>
    <dbReference type="NCBI Taxonomy" id="161013"/>
    <lineage>
        <taxon>Eukaryota</taxon>
        <taxon>Metazoa</taxon>
        <taxon>Ecdysozoa</taxon>
        <taxon>Arthropoda</taxon>
        <taxon>Hexapoda</taxon>
        <taxon>Insecta</taxon>
        <taxon>Pterygota</taxon>
        <taxon>Neoptera</taxon>
        <taxon>Paraneoptera</taxon>
        <taxon>Thysanoptera</taxon>
        <taxon>Terebrantia</taxon>
        <taxon>Thripoidea</taxon>
        <taxon>Thripidae</taxon>
        <taxon>Thrips</taxon>
    </lineage>
</organism>
<comment type="similarity">
    <text evidence="2 6">Belongs to the GMC oxidoreductase family.</text>
</comment>
<evidence type="ECO:0000313" key="9">
    <source>
        <dbReference type="Proteomes" id="UP000515158"/>
    </source>
</evidence>
<dbReference type="RefSeq" id="XP_034232426.1">
    <property type="nucleotide sequence ID" value="XM_034376535.1"/>
</dbReference>
<feature type="domain" description="Glucose-methanol-choline oxidoreductase N-terminal" evidence="8">
    <location>
        <begin position="293"/>
        <end position="307"/>
    </location>
</feature>
<dbReference type="GO" id="GO:0016614">
    <property type="term" value="F:oxidoreductase activity, acting on CH-OH group of donors"/>
    <property type="evidence" value="ECO:0007669"/>
    <property type="project" value="InterPro"/>
</dbReference>
<evidence type="ECO:0000313" key="10">
    <source>
        <dbReference type="RefSeq" id="XP_034232426.1"/>
    </source>
</evidence>
<evidence type="ECO:0000256" key="5">
    <source>
        <dbReference type="PIRSR" id="PIRSR000137-2"/>
    </source>
</evidence>
<protein>
    <submittedName>
        <fullName evidence="10">Glucose dehydrogenase [FAD, quinone]-like</fullName>
    </submittedName>
</protein>
<feature type="binding site" evidence="5">
    <location>
        <position position="257"/>
    </location>
    <ligand>
        <name>FAD</name>
        <dbReference type="ChEBI" id="CHEBI:57692"/>
    </ligand>
</feature>
<dbReference type="InParanoid" id="A0A6P8Y8J5"/>
<feature type="binding site" evidence="5">
    <location>
        <position position="127"/>
    </location>
    <ligand>
        <name>FAD</name>
        <dbReference type="ChEBI" id="CHEBI:57692"/>
    </ligand>
</feature>
<dbReference type="InterPro" id="IPR000172">
    <property type="entry name" value="GMC_OxRdtase_N"/>
</dbReference>
<evidence type="ECO:0000256" key="1">
    <source>
        <dbReference type="ARBA" id="ARBA00001974"/>
    </source>
</evidence>
<evidence type="ECO:0000256" key="2">
    <source>
        <dbReference type="ARBA" id="ARBA00010790"/>
    </source>
</evidence>
<evidence type="ECO:0000256" key="4">
    <source>
        <dbReference type="ARBA" id="ARBA00022827"/>
    </source>
</evidence>
<dbReference type="Proteomes" id="UP000515158">
    <property type="component" value="Unplaced"/>
</dbReference>
<gene>
    <name evidence="10" type="primary">LOC117640213</name>
</gene>
<dbReference type="InterPro" id="IPR036188">
    <property type="entry name" value="FAD/NAD-bd_sf"/>
</dbReference>
<evidence type="ECO:0000259" key="7">
    <source>
        <dbReference type="PROSITE" id="PS00623"/>
    </source>
</evidence>
<proteinExistence type="inferred from homology"/>
<evidence type="ECO:0000256" key="6">
    <source>
        <dbReference type="RuleBase" id="RU003968"/>
    </source>
</evidence>
<dbReference type="SUPFAM" id="SSF51905">
    <property type="entry name" value="FAD/NAD(P)-binding domain"/>
    <property type="match status" value="1"/>
</dbReference>
<dbReference type="Pfam" id="PF00732">
    <property type="entry name" value="GMC_oxred_N"/>
    <property type="match status" value="1"/>
</dbReference>
<keyword evidence="4 5" id="KW-0274">FAD</keyword>
<dbReference type="PROSITE" id="PS00624">
    <property type="entry name" value="GMC_OXRED_2"/>
    <property type="match status" value="1"/>
</dbReference>
<dbReference type="KEGG" id="tpal:117640213"/>
<keyword evidence="9" id="KW-1185">Reference proteome</keyword>
<reference evidence="10" key="1">
    <citation type="submission" date="2025-08" db="UniProtKB">
        <authorList>
            <consortium name="RefSeq"/>
        </authorList>
    </citation>
    <scope>IDENTIFICATION</scope>
    <source>
        <tissue evidence="10">Total insect</tissue>
    </source>
</reference>
<dbReference type="PIRSF" id="PIRSF000137">
    <property type="entry name" value="Alcohol_oxidase"/>
    <property type="match status" value="1"/>
</dbReference>
<comment type="cofactor">
    <cofactor evidence="1 5">
        <name>FAD</name>
        <dbReference type="ChEBI" id="CHEBI:57692"/>
    </cofactor>
</comment>
<evidence type="ECO:0000256" key="3">
    <source>
        <dbReference type="ARBA" id="ARBA00022630"/>
    </source>
</evidence>
<dbReference type="Gene3D" id="3.50.50.60">
    <property type="entry name" value="FAD/NAD(P)-binding domain"/>
    <property type="match status" value="1"/>
</dbReference>
<dbReference type="SUPFAM" id="SSF54373">
    <property type="entry name" value="FAD-linked reductases, C-terminal domain"/>
    <property type="match status" value="1"/>
</dbReference>
<feature type="binding site" evidence="5">
    <location>
        <begin position="135"/>
        <end position="138"/>
    </location>
    <ligand>
        <name>FAD</name>
        <dbReference type="ChEBI" id="CHEBI:57692"/>
    </ligand>
</feature>
<dbReference type="PROSITE" id="PS00623">
    <property type="entry name" value="GMC_OXRED_1"/>
    <property type="match status" value="1"/>
</dbReference>
<feature type="domain" description="Glucose-methanol-choline oxidoreductase N-terminal" evidence="7">
    <location>
        <begin position="125"/>
        <end position="148"/>
    </location>
</feature>
<sequence length="631" mass="69601">MLLGIAFKLGAIALSILISLSTWSNLIFRWYSLPSADVNILYDFIVVGGGSAGSTVAGRLAGNGFNVLLLEAGGPPPWWATLGTIDIPIFGPLWQRTDLDWTYTTESQKHSCGAFNNEASLWPRGKVLGGSGRLNNMVYLRGHEKDWESWGFSSASQLHYFKKSENHLGLYKTDTRHHNVDGWLPVSDIPMTTDLSKAVLNAAEELGYFVGDLNTMTQTGFMEVQTTTFNGSRFAADSAFLYTKKLPNLHIRTNSHVSRVLLDGNNEAKGVEYYHVNGWHKARSRHGVILSAGAIGSPQILLHSGIGPTDHLSDLEIPVKVNSSHVGKNLIDHVSTGSDLVLLNSSLSLSLSNLAHPKSFLEYILSGEGVLSHGGCEATGLLHTRYSDPLNNPPDVQLLILPAGLTFDEGSLLRYNMGLKDKIWNEYFSLKTDSHIGVTILVILLHPWSHGEIKLKSKNPFDPPLIDPKYLSDPRDVEVLVEGIQAVKKLINTKSMSKLGAYLNPNHMPGCEMHDFDSHAYWQCYTRMLSYTVYHPAGTCRMGSPEDAVVDHSFRVHKTKNLYVVDASVMPTLPSANINAAVIALAERAADVITHQILGRDQQQTPQQTYFSVMNVLKKHNFCSLFINSTV</sequence>
<dbReference type="GO" id="GO:0050660">
    <property type="term" value="F:flavin adenine dinucleotide binding"/>
    <property type="evidence" value="ECO:0007669"/>
    <property type="project" value="InterPro"/>
</dbReference>
<dbReference type="OrthoDB" id="5428259at2759"/>
<evidence type="ECO:0000259" key="8">
    <source>
        <dbReference type="PROSITE" id="PS00624"/>
    </source>
</evidence>
<accession>A0A6P8Y8J5</accession>
<dbReference type="Gene3D" id="3.30.560.10">
    <property type="entry name" value="Glucose Oxidase, domain 3"/>
    <property type="match status" value="1"/>
</dbReference>
<name>A0A6P8Y8J5_THRPL</name>
<dbReference type="InterPro" id="IPR007867">
    <property type="entry name" value="GMC_OxRtase_C"/>
</dbReference>
<keyword evidence="3 6" id="KW-0285">Flavoprotein</keyword>
<dbReference type="Pfam" id="PF05199">
    <property type="entry name" value="GMC_oxred_C"/>
    <property type="match status" value="1"/>
</dbReference>
<dbReference type="InterPro" id="IPR012132">
    <property type="entry name" value="GMC_OxRdtase"/>
</dbReference>
<dbReference type="AlphaFoldDB" id="A0A6P8Y8J5"/>
<dbReference type="GeneID" id="117640213"/>
<dbReference type="PANTHER" id="PTHR11552">
    <property type="entry name" value="GLUCOSE-METHANOL-CHOLINE GMC OXIDOREDUCTASE"/>
    <property type="match status" value="1"/>
</dbReference>
<dbReference type="PANTHER" id="PTHR11552:SF147">
    <property type="entry name" value="CHOLINE DEHYDROGENASE, MITOCHONDRIAL"/>
    <property type="match status" value="1"/>
</dbReference>